<accession>A0EH01</accession>
<sequence>MGRDLHNIASPPRGIIKGRIETFFQNEAITANQSKQPLKLK</sequence>
<gene>
    <name evidence="1" type="ORF">GSPATT00026916001</name>
</gene>
<evidence type="ECO:0000313" key="1">
    <source>
        <dbReference type="EMBL" id="CAK94592.1"/>
    </source>
</evidence>
<dbReference type="GeneID" id="5047750"/>
<dbReference type="InParanoid" id="A0EH01"/>
<dbReference type="OrthoDB" id="4457at2759"/>
<protein>
    <submittedName>
        <fullName evidence="1">Uncharacterized protein</fullName>
    </submittedName>
</protein>
<dbReference type="KEGG" id="ptm:GSPATT00026916001"/>
<name>A0EH01_PARTE</name>
<dbReference type="EMBL" id="CT868678">
    <property type="protein sequence ID" value="CAK94592.1"/>
    <property type="molecule type" value="Genomic_DNA"/>
</dbReference>
<dbReference type="AlphaFoldDB" id="A0EH01"/>
<organism evidence="1 2">
    <name type="scientific">Paramecium tetraurelia</name>
    <dbReference type="NCBI Taxonomy" id="5888"/>
    <lineage>
        <taxon>Eukaryota</taxon>
        <taxon>Sar</taxon>
        <taxon>Alveolata</taxon>
        <taxon>Ciliophora</taxon>
        <taxon>Intramacronucleata</taxon>
        <taxon>Oligohymenophorea</taxon>
        <taxon>Peniculida</taxon>
        <taxon>Parameciidae</taxon>
        <taxon>Paramecium</taxon>
    </lineage>
</organism>
<dbReference type="HOGENOM" id="CLU_3280697_0_0_1"/>
<proteinExistence type="predicted"/>
<dbReference type="Proteomes" id="UP000000600">
    <property type="component" value="Unassembled WGS sequence"/>
</dbReference>
<reference evidence="1 2" key="1">
    <citation type="journal article" date="2006" name="Nature">
        <title>Global trends of whole-genome duplications revealed by the ciliate Paramecium tetraurelia.</title>
        <authorList>
            <consortium name="Genoscope"/>
            <person name="Aury J.-M."/>
            <person name="Jaillon O."/>
            <person name="Duret L."/>
            <person name="Noel B."/>
            <person name="Jubin C."/>
            <person name="Porcel B.M."/>
            <person name="Segurens B."/>
            <person name="Daubin V."/>
            <person name="Anthouard V."/>
            <person name="Aiach N."/>
            <person name="Arnaiz O."/>
            <person name="Billaut A."/>
            <person name="Beisson J."/>
            <person name="Blanc I."/>
            <person name="Bouhouche K."/>
            <person name="Camara F."/>
            <person name="Duharcourt S."/>
            <person name="Guigo R."/>
            <person name="Gogendeau D."/>
            <person name="Katinka M."/>
            <person name="Keller A.-M."/>
            <person name="Kissmehl R."/>
            <person name="Klotz C."/>
            <person name="Koll F."/>
            <person name="Le Moue A."/>
            <person name="Lepere C."/>
            <person name="Malinsky S."/>
            <person name="Nowacki M."/>
            <person name="Nowak J.K."/>
            <person name="Plattner H."/>
            <person name="Poulain J."/>
            <person name="Ruiz F."/>
            <person name="Serrano V."/>
            <person name="Zagulski M."/>
            <person name="Dessen P."/>
            <person name="Betermier M."/>
            <person name="Weissenbach J."/>
            <person name="Scarpelli C."/>
            <person name="Schachter V."/>
            <person name="Sperling L."/>
            <person name="Meyer E."/>
            <person name="Cohen J."/>
            <person name="Wincker P."/>
        </authorList>
    </citation>
    <scope>NUCLEOTIDE SEQUENCE [LARGE SCALE GENOMIC DNA]</scope>
    <source>
        <strain evidence="1 2">Stock d4-2</strain>
    </source>
</reference>
<keyword evidence="2" id="KW-1185">Reference proteome</keyword>
<dbReference type="RefSeq" id="XP_001461965.1">
    <property type="nucleotide sequence ID" value="XM_001461928.1"/>
</dbReference>
<evidence type="ECO:0000313" key="2">
    <source>
        <dbReference type="Proteomes" id="UP000000600"/>
    </source>
</evidence>